<name>A0ABU7GCQ5_9SPHN</name>
<keyword evidence="2" id="KW-0436">Ligase</keyword>
<dbReference type="Pfam" id="PF21686">
    <property type="entry name" value="LigD_Prim-Pol"/>
    <property type="match status" value="1"/>
</dbReference>
<dbReference type="NCBIfam" id="TIGR02778">
    <property type="entry name" value="ligD_pol"/>
    <property type="match status" value="1"/>
</dbReference>
<dbReference type="InterPro" id="IPR052171">
    <property type="entry name" value="NHEJ_LigD"/>
</dbReference>
<dbReference type="EC" id="6.5.1.1" evidence="2"/>
<gene>
    <name evidence="2" type="primary">ligD</name>
    <name evidence="2" type="ORF">VRS74_02840</name>
</gene>
<dbReference type="RefSeq" id="WP_354143730.1">
    <property type="nucleotide sequence ID" value="NZ_JAZDQV010000002.1"/>
</dbReference>
<evidence type="ECO:0000313" key="3">
    <source>
        <dbReference type="Proteomes" id="UP001343492"/>
    </source>
</evidence>
<feature type="domain" description="DNA ligase D polymerase" evidence="1">
    <location>
        <begin position="28"/>
        <end position="280"/>
    </location>
</feature>
<dbReference type="PANTHER" id="PTHR42705:SF2">
    <property type="entry name" value="BIFUNCTIONAL NON-HOMOLOGOUS END JOINING PROTEIN LIGD"/>
    <property type="match status" value="1"/>
</dbReference>
<comment type="caution">
    <text evidence="2">The sequence shown here is derived from an EMBL/GenBank/DDBJ whole genome shotgun (WGS) entry which is preliminary data.</text>
</comment>
<reference evidence="2 3" key="1">
    <citation type="submission" date="2024-01" db="EMBL/GenBank/DDBJ databases">
        <title>The genome sequence of Erythrobacteraceae sp. strain 1XM1-14.</title>
        <authorList>
            <person name="Liu Y."/>
        </authorList>
    </citation>
    <scope>NUCLEOTIDE SEQUENCE [LARGE SCALE GENOMIC DNA]</scope>
    <source>
        <strain evidence="2 3">1XM1-14</strain>
    </source>
</reference>
<dbReference type="Proteomes" id="UP001343492">
    <property type="component" value="Unassembled WGS sequence"/>
</dbReference>
<dbReference type="CDD" id="cd04861">
    <property type="entry name" value="LigD_Pol_like"/>
    <property type="match status" value="1"/>
</dbReference>
<dbReference type="GO" id="GO:0003910">
    <property type="term" value="F:DNA ligase (ATP) activity"/>
    <property type="evidence" value="ECO:0007669"/>
    <property type="project" value="UniProtKB-EC"/>
</dbReference>
<proteinExistence type="predicted"/>
<dbReference type="EMBL" id="JAZDQV010000002">
    <property type="protein sequence ID" value="MEE1876623.1"/>
    <property type="molecule type" value="Genomic_DNA"/>
</dbReference>
<dbReference type="Gene3D" id="3.90.920.10">
    <property type="entry name" value="DNA primase, PRIM domain"/>
    <property type="match status" value="1"/>
</dbReference>
<dbReference type="PANTHER" id="PTHR42705">
    <property type="entry name" value="BIFUNCTIONAL NON-HOMOLOGOUS END JOINING PROTEIN LIGD"/>
    <property type="match status" value="1"/>
</dbReference>
<protein>
    <submittedName>
        <fullName evidence="2">Non-homologous end-joining DNA ligase</fullName>
        <ecNumber evidence="2">6.5.1.1</ecNumber>
    </submittedName>
</protein>
<organism evidence="2 3">
    <name type="scientific">Altererythrobacter litoralis</name>
    <dbReference type="NCBI Taxonomy" id="3113904"/>
    <lineage>
        <taxon>Bacteria</taxon>
        <taxon>Pseudomonadati</taxon>
        <taxon>Pseudomonadota</taxon>
        <taxon>Alphaproteobacteria</taxon>
        <taxon>Sphingomonadales</taxon>
        <taxon>Erythrobacteraceae</taxon>
        <taxon>Altererythrobacter</taxon>
    </lineage>
</organism>
<dbReference type="InterPro" id="IPR014145">
    <property type="entry name" value="LigD_pol_dom"/>
</dbReference>
<evidence type="ECO:0000313" key="2">
    <source>
        <dbReference type="EMBL" id="MEE1876623.1"/>
    </source>
</evidence>
<evidence type="ECO:0000259" key="1">
    <source>
        <dbReference type="Pfam" id="PF21686"/>
    </source>
</evidence>
<sequence length="292" mass="33057">MSRTNLKVDGRTIAISHADRALFPDGLTKRDLAEYYRRIAPFALAHYRDRPLSMERYPDGIEAGGFFQKDVPEFFPDWIDRIELKKEGGTITYAIANNAATLVYLANLACITPHLALARADQPNRPDRLVIDLDPSDNDFSKVQRAAAHVREVLEERSLKSFVQTTGSRGLHIVVPLDRSLDFEAVRAWARKFGEAVAARDSGLMTVEHRKAKRGDRVFLDLLRNAYGQTSVAPYAVRARPGAPVATPIRWDEALSSSMQPRKYTVRNIFRRLAQIEDPWAKLFDSAQRLHD</sequence>
<accession>A0ABU7GCQ5</accession>
<keyword evidence="3" id="KW-1185">Reference proteome</keyword>